<dbReference type="SUPFAM" id="SSF47413">
    <property type="entry name" value="lambda repressor-like DNA-binding domains"/>
    <property type="match status" value="1"/>
</dbReference>
<organism evidence="2 3">
    <name type="scientific">Mycobacteroides chelonae</name>
    <name type="common">Mycobacterium chelonae</name>
    <dbReference type="NCBI Taxonomy" id="1774"/>
    <lineage>
        <taxon>Bacteria</taxon>
        <taxon>Bacillati</taxon>
        <taxon>Actinomycetota</taxon>
        <taxon>Actinomycetes</taxon>
        <taxon>Mycobacteriales</taxon>
        <taxon>Mycobacteriaceae</taxon>
        <taxon>Mycobacteroides</taxon>
    </lineage>
</organism>
<dbReference type="CDD" id="cd00093">
    <property type="entry name" value="HTH_XRE"/>
    <property type="match status" value="1"/>
</dbReference>
<dbReference type="InterPro" id="IPR010982">
    <property type="entry name" value="Lambda_DNA-bd_dom_sf"/>
</dbReference>
<dbReference type="InterPro" id="IPR001387">
    <property type="entry name" value="Cro/C1-type_HTH"/>
</dbReference>
<dbReference type="AlphaFoldDB" id="A0A1S1LD52"/>
<accession>A0A1S1LD52</accession>
<gene>
    <name evidence="2" type="ORF">BKG82_27240</name>
</gene>
<reference evidence="2 3" key="1">
    <citation type="submission" date="2016-10" db="EMBL/GenBank/DDBJ databases">
        <title>Evaluation of Human, Veterinary and Environmental Mycobacterium chelonae Isolates by Core Genome Phylogenomic Analysis, Targeted Gene Comparison, and Anti-microbial Susceptibility Patterns: A Tale of Mistaken Identities.</title>
        <authorList>
            <person name="Fogelson S.B."/>
            <person name="Camus A.C."/>
            <person name="Lorenz W."/>
            <person name="Vasireddy R."/>
            <person name="Vasireddy S."/>
            <person name="Smith T."/>
            <person name="Brown-Elliott B.A."/>
            <person name="Wallace R.J.Jr."/>
            <person name="Hasan N.A."/>
            <person name="Reischl U."/>
            <person name="Sanchez S."/>
        </authorList>
    </citation>
    <scope>NUCLEOTIDE SEQUENCE [LARGE SCALE GENOMIC DNA]</scope>
    <source>
        <strain evidence="2 3">15515</strain>
    </source>
</reference>
<dbReference type="EMBL" id="MLIQ01000042">
    <property type="protein sequence ID" value="OHU47348.1"/>
    <property type="molecule type" value="Genomic_DNA"/>
</dbReference>
<comment type="caution">
    <text evidence="2">The sequence shown here is derived from an EMBL/GenBank/DDBJ whole genome shotgun (WGS) entry which is preliminary data.</text>
</comment>
<dbReference type="RefSeq" id="WP_070947967.1">
    <property type="nucleotide sequence ID" value="NZ_MLIQ01000042.1"/>
</dbReference>
<evidence type="ECO:0000313" key="2">
    <source>
        <dbReference type="EMBL" id="OHU47348.1"/>
    </source>
</evidence>
<proteinExistence type="predicted"/>
<dbReference type="Proteomes" id="UP000180043">
    <property type="component" value="Unassembled WGS sequence"/>
</dbReference>
<name>A0A1S1LD52_MYCCH</name>
<evidence type="ECO:0000259" key="1">
    <source>
        <dbReference type="PROSITE" id="PS50943"/>
    </source>
</evidence>
<dbReference type="GO" id="GO:0003677">
    <property type="term" value="F:DNA binding"/>
    <property type="evidence" value="ECO:0007669"/>
    <property type="project" value="InterPro"/>
</dbReference>
<dbReference type="Pfam" id="PF01381">
    <property type="entry name" value="HTH_3"/>
    <property type="match status" value="1"/>
</dbReference>
<protein>
    <recommendedName>
        <fullName evidence="1">HTH cro/C1-type domain-containing protein</fullName>
    </recommendedName>
</protein>
<evidence type="ECO:0000313" key="3">
    <source>
        <dbReference type="Proteomes" id="UP000180043"/>
    </source>
</evidence>
<feature type="domain" description="HTH cro/C1-type" evidence="1">
    <location>
        <begin position="23"/>
        <end position="66"/>
    </location>
</feature>
<dbReference type="PROSITE" id="PS50943">
    <property type="entry name" value="HTH_CROC1"/>
    <property type="match status" value="1"/>
</dbReference>
<dbReference type="SMART" id="SM00530">
    <property type="entry name" value="HTH_XRE"/>
    <property type="match status" value="1"/>
</dbReference>
<sequence length="90" mass="10092">MRTLAMAVSDTLRGIAAKRRVDQVELAQRTGYHRSTINRLLNGRTVMGLDDAYILSHSLDVSLQDVIAEALTEMPDKPRLSTPDERLRSI</sequence>
<dbReference type="Gene3D" id="1.10.260.40">
    <property type="entry name" value="lambda repressor-like DNA-binding domains"/>
    <property type="match status" value="1"/>
</dbReference>